<evidence type="ECO:0008006" key="7">
    <source>
        <dbReference type="Google" id="ProtNLM"/>
    </source>
</evidence>
<proteinExistence type="predicted"/>
<reference evidence="6" key="1">
    <citation type="submission" date="2009-10" db="EMBL/GenBank/DDBJ databases">
        <title>Diversity of trophic interactions inside an arsenic-rich microbial ecosystem.</title>
        <authorList>
            <person name="Bertin P.N."/>
            <person name="Heinrich-Salmeron A."/>
            <person name="Pelletier E."/>
            <person name="Goulhen-Chollet F."/>
            <person name="Arsene-Ploetze F."/>
            <person name="Gallien S."/>
            <person name="Calteau A."/>
            <person name="Vallenet D."/>
            <person name="Casiot C."/>
            <person name="Chane-Woon-Ming B."/>
            <person name="Giloteaux L."/>
            <person name="Barakat M."/>
            <person name="Bonnefoy V."/>
            <person name="Bruneel O."/>
            <person name="Chandler M."/>
            <person name="Cleiss J."/>
            <person name="Duran R."/>
            <person name="Elbaz-Poulichet F."/>
            <person name="Fonknechten N."/>
            <person name="Lauga B."/>
            <person name="Mornico D."/>
            <person name="Ortet P."/>
            <person name="Schaeffer C."/>
            <person name="Siguier P."/>
            <person name="Alexander Thil Smith A."/>
            <person name="Van Dorsselaer A."/>
            <person name="Weissenbach J."/>
            <person name="Medigue C."/>
            <person name="Le Paslier D."/>
        </authorList>
    </citation>
    <scope>NUCLEOTIDE SEQUENCE</scope>
</reference>
<feature type="transmembrane region" description="Helical" evidence="5">
    <location>
        <begin position="79"/>
        <end position="109"/>
    </location>
</feature>
<keyword evidence="4 5" id="KW-0472">Membrane</keyword>
<protein>
    <recommendedName>
        <fullName evidence="7">Transmembrane protein</fullName>
    </recommendedName>
</protein>
<feature type="transmembrane region" description="Helical" evidence="5">
    <location>
        <begin position="163"/>
        <end position="183"/>
    </location>
</feature>
<feature type="transmembrane region" description="Helical" evidence="5">
    <location>
        <begin position="129"/>
        <end position="151"/>
    </location>
</feature>
<evidence type="ECO:0000256" key="2">
    <source>
        <dbReference type="ARBA" id="ARBA00022692"/>
    </source>
</evidence>
<organism evidence="6">
    <name type="scientific">mine drainage metagenome</name>
    <dbReference type="NCBI Taxonomy" id="410659"/>
    <lineage>
        <taxon>unclassified sequences</taxon>
        <taxon>metagenomes</taxon>
        <taxon>ecological metagenomes</taxon>
    </lineage>
</organism>
<dbReference type="Pfam" id="PF07264">
    <property type="entry name" value="EI24"/>
    <property type="match status" value="1"/>
</dbReference>
<keyword evidence="2 5" id="KW-0812">Transmembrane</keyword>
<dbReference type="AlphaFoldDB" id="E6PT76"/>
<keyword evidence="3 5" id="KW-1133">Transmembrane helix</keyword>
<evidence type="ECO:0000313" key="6">
    <source>
        <dbReference type="EMBL" id="CBH98133.1"/>
    </source>
</evidence>
<evidence type="ECO:0000256" key="1">
    <source>
        <dbReference type="ARBA" id="ARBA00004141"/>
    </source>
</evidence>
<accession>E6PT76</accession>
<comment type="subcellular location">
    <subcellularLocation>
        <location evidence="1">Membrane</location>
        <topology evidence="1">Multi-pass membrane protein</topology>
    </subcellularLocation>
</comment>
<dbReference type="InterPro" id="IPR059112">
    <property type="entry name" value="CysZ/EI24"/>
</dbReference>
<feature type="transmembrane region" description="Helical" evidence="5">
    <location>
        <begin position="21"/>
        <end position="43"/>
    </location>
</feature>
<name>E6PT76_9ZZZZ</name>
<sequence>MNRLLQSAWRALLDTLRPSMLALSLLPLAATAVLGLVAHALFWEGWLASMQAWLQTQTWLLDLLRAVGWTQPVQGLSMALLMVCSILALLLSSLLLVAALVMPVAGPVVARARYAQLQQRGRGRLLQSLLWSLWITLAGLAALLLSLPLWFIPVVGWLIAPLIWGWMTAQMFAFDAVVQFASVPERRQLLRDHRWSLLLMGVSCGYLSVLPTLLFGLGWLVLALLPVLTLLALWLYVLSFVFTALWFVHYLLAALAAGREQLVITA</sequence>
<feature type="transmembrane region" description="Helical" evidence="5">
    <location>
        <begin position="195"/>
        <end position="225"/>
    </location>
</feature>
<comment type="caution">
    <text evidence="6">The sequence shown here is derived from an EMBL/GenBank/DDBJ whole genome shotgun (WGS) entry which is preliminary data.</text>
</comment>
<evidence type="ECO:0000256" key="5">
    <source>
        <dbReference type="SAM" id="Phobius"/>
    </source>
</evidence>
<gene>
    <name evidence="6" type="ORF">CARN2_3609</name>
</gene>
<dbReference type="EMBL" id="CABM01000049">
    <property type="protein sequence ID" value="CBH98133.1"/>
    <property type="molecule type" value="Genomic_DNA"/>
</dbReference>
<feature type="transmembrane region" description="Helical" evidence="5">
    <location>
        <begin position="231"/>
        <end position="252"/>
    </location>
</feature>
<evidence type="ECO:0000256" key="4">
    <source>
        <dbReference type="ARBA" id="ARBA00023136"/>
    </source>
</evidence>
<evidence type="ECO:0000256" key="3">
    <source>
        <dbReference type="ARBA" id="ARBA00022989"/>
    </source>
</evidence>